<dbReference type="Pfam" id="PF02384">
    <property type="entry name" value="N6_Mtase"/>
    <property type="match status" value="1"/>
</dbReference>
<dbReference type="GO" id="GO:0003677">
    <property type="term" value="F:DNA binding"/>
    <property type="evidence" value="ECO:0007669"/>
    <property type="project" value="InterPro"/>
</dbReference>
<dbReference type="Pfam" id="PF00176">
    <property type="entry name" value="SNF2-rel_dom"/>
    <property type="match status" value="1"/>
</dbReference>
<dbReference type="InterPro" id="IPR029063">
    <property type="entry name" value="SAM-dependent_MTases_sf"/>
</dbReference>
<dbReference type="PANTHER" id="PTHR41313:SF1">
    <property type="entry name" value="DNA METHYLASE ADENINE-SPECIFIC DOMAIN-CONTAINING PROTEIN"/>
    <property type="match status" value="1"/>
</dbReference>
<keyword evidence="4" id="KW-0614">Plasmid</keyword>
<dbReference type="KEGG" id="adv:DJ533_00290"/>
<dbReference type="Gene3D" id="3.40.50.150">
    <property type="entry name" value="Vaccinia Virus protein VP39"/>
    <property type="match status" value="1"/>
</dbReference>
<dbReference type="InterPro" id="IPR027417">
    <property type="entry name" value="P-loop_NTPase"/>
</dbReference>
<dbReference type="Gene3D" id="3.40.50.300">
    <property type="entry name" value="P-loop containing nucleotide triphosphate hydrolases"/>
    <property type="match status" value="2"/>
</dbReference>
<dbReference type="InterPro" id="IPR000330">
    <property type="entry name" value="SNF2_N"/>
</dbReference>
<sequence length="2126" mass="239675">MPKNNPSVLSALDTFIEASRKMKEQLNPLPNPKGRYGFKETKVTPSVRQKANNKAVETMRLIDGTGERATEEQKEILSKYTGKGGNLEVEGVKGSQYEYFTPKPLADQMWVMLKEMGFDGGLVLDPSAGTGIFAAGRPENVVMQSVELSEVSGKINALVNDESNHHVIVSPFEKVAAQTEDNTYDAIITNVPFGSNADRGANPQYDIYDKDPLDSYFVKRSIDKLKHGKLAIFIAHTKLMTGASFRKFRHQISLKAELVGAYRLPTSIFHSTGADVVTDLLVYRKHSEEMTDKIQQLYENGGLETLAEARVLDKNIIDGKYFKTEGKKFVLGEITKLANFRNKAQEIETVVNNDSLSNILKLIKRFPDSRIDFEALNLAEVPQALPVQEGDVRVMAGTTFEYQNGKWIPSKTIARFNHESDFENPLAAYNARMTHNHLTQMIGYCQSSGKTLPEWVQKLSNVVSQPKQHANFNAWLVILAVKHVLDTVGRVDNYAAAFPELTSGMVTHAVLVNQNQIKHALFKTELRQAKIAFDGNGINGLSDHWYGKSINLNIQLNAKEAYENAIYRGQADNWMVDIAEIRKSDPNFNPLTNDDYAINADGTKVSLNRDYYTGNHGDFLARIDEQIKNATDPEVKGKLIKQRQKSFEFTNNVDVTKLNLGLRATNVDFQTKADFLGAYGGADVVTDLDGKITLAQKAESLDFVLRRYKYDGADKARKDQRVQAYFLNRILDSLNNGSNFHIKAKKDSLTQAQFDFIYAELLEYAKEMDSTFNAYLQSNVGFMDLLNQKINDPKHKEMTTELDDSPLEITGFNPKLDTFKGMNTYQNEEVRRLSRRFEGITAFDVGLGKTMTSIAVTQAMHNIGVKKRTMFVVPSHTISKWYKDMKMCLDNVDDVLVIGSDENRLDGIKSGNYPKDLNLLLSKPYRKIIITSDAFTMIPLKDQTIMDFYGFKLDGLEKDKDIEKANAFIAKKEGILQKNKGQYPFFEDLSIDSIVFDEAQMFKNGDSAEGDSNFQRISGLSLLAESQLSSRAISAKVKSWYVRGQNELNDGVVLLTATPITNSPAEIITMLSLAVGDDKARRMLGGAAINSVDDFLSTFAHTELLQSKDITGYLKNEETFTGFKNVELLKNALHTIANVQTAKERGLKIPDQEDVKTQIDLPESEKNVLDMMKDAYMTARQVTKGGGLGVSEDAMENLDKISEMLGEPIDLIASPFNLISKMSDIILMGEDIAVTRSFVVDIDANSIPLAGKVADLFNKKTIKVETERTFPLVQPEDMRVKRMAKDFGDNTLYEVTARCFVDEDKNQLRLTVNDSKAIATLLEIADKEKLSVKPKLSAKVQSFLENFKLELANPLYNGHSKQLVFCDTVSMHHIIKKALVVYCGVPAAKIAILNAQTKPDGKVGKPSTDDVQTIQDEFAESNFTVVIANKKADTGIDLQKGTQAIHHLTTGWTPDSLQQRNGRGIRQGNTQKSVRVYFYNANGTFDEYKVQVVSGKANWIDHLMDKKEDTEGTVKVSQALSDDEYDLMIQADSPEKVTELLKEREIREQKNRRDRAIKQSTLLGNIAKKAAENAGQTKEQVISDQIKADYRKYALLMMEDDKAKTSEERAEILKRKQDLIKPYDGVLSNNIVINWDKSFAWKVQQKSIDYMSVESLSGSYFGSADQVRTMPQRIIDSENGELYQRFKDSHESIQRMAETSLKQYLDYADSPFTQIEKQALFDGTAVLLEDGTVRKSGDICQATVGGKLLYGVFRVDDGVEISPRLSTTSWVTPKDIAPIAPQDRQKAIDDFVEFEKAEMSSRNVYSYESLSERDATDIRRFSSIFPEVEAAVTKALTKEQAQWIDQDTTVRLRSIKIKSGLYYWHESIFNELHVDNPDLVKTYNSKFDGLIKDVVLDDDRVPCLVIPNVKLNDFVRDSLKNDVFMLDEIFYIAQKHNHKIKFRDPSSSKAAHEYFLENQSQVNTKIIEQINNNDGSRLYPFDTVLSDEQKTDIAKLIAVNSLLEAENSEVFLNSVMNTHTFKELLKKYAVDASSPEGIVKKYTKLHTGLGRFKNQKITGVAFIGNGSFGNAFRTDYKDRMKTYATSQRKSYVWDGKNTRWIVEPEVMLWMMQQDWFKLDAVDFFEE</sequence>
<evidence type="ECO:0000313" key="5">
    <source>
        <dbReference type="Proteomes" id="UP000245977"/>
    </source>
</evidence>
<keyword evidence="4" id="KW-0808">Transferase</keyword>
<dbReference type="EMBL" id="CP029389">
    <property type="protein sequence ID" value="AWL27157.1"/>
    <property type="molecule type" value="Genomic_DNA"/>
</dbReference>
<proteinExistence type="inferred from homology"/>
<keyword evidence="5" id="KW-1185">Reference proteome</keyword>
<dbReference type="SUPFAM" id="SSF52540">
    <property type="entry name" value="P-loop containing nucleoside triphosphate hydrolases"/>
    <property type="match status" value="2"/>
</dbReference>
<dbReference type="CDD" id="cd02440">
    <property type="entry name" value="AdoMet_MTases"/>
    <property type="match status" value="1"/>
</dbReference>
<dbReference type="STRING" id="1871111.GCA_001704615_00894"/>
<evidence type="ECO:0000259" key="3">
    <source>
        <dbReference type="PROSITE" id="PS51194"/>
    </source>
</evidence>
<dbReference type="GO" id="GO:0008170">
    <property type="term" value="F:N-methyltransferase activity"/>
    <property type="evidence" value="ECO:0007669"/>
    <property type="project" value="InterPro"/>
</dbReference>
<dbReference type="GO" id="GO:0032259">
    <property type="term" value="P:methylation"/>
    <property type="evidence" value="ECO:0007669"/>
    <property type="project" value="UniProtKB-KW"/>
</dbReference>
<protein>
    <submittedName>
        <fullName evidence="4">N-6 DNA methylase</fullName>
    </submittedName>
</protein>
<evidence type="ECO:0000256" key="2">
    <source>
        <dbReference type="ARBA" id="ARBA00022806"/>
    </source>
</evidence>
<organism evidence="4 5">
    <name type="scientific">Acinetobacter defluvii</name>
    <dbReference type="NCBI Taxonomy" id="1871111"/>
    <lineage>
        <taxon>Bacteria</taxon>
        <taxon>Pseudomonadati</taxon>
        <taxon>Pseudomonadota</taxon>
        <taxon>Gammaproteobacteria</taxon>
        <taxon>Moraxellales</taxon>
        <taxon>Moraxellaceae</taxon>
        <taxon>Acinetobacter</taxon>
    </lineage>
</organism>
<feature type="domain" description="Helicase C-terminal" evidence="3">
    <location>
        <begin position="1339"/>
        <end position="1521"/>
    </location>
</feature>
<dbReference type="PROSITE" id="PS51194">
    <property type="entry name" value="HELICASE_CTER"/>
    <property type="match status" value="1"/>
</dbReference>
<reference evidence="4" key="1">
    <citation type="submission" date="2019-08" db="EMBL/GenBank/DDBJ databases">
        <title>The complete genome of Acinetobacter defluvii strain WCHAD010030.</title>
        <authorList>
            <person name="Hu Y."/>
            <person name="Qin J."/>
            <person name="Feng Y."/>
            <person name="Zong Z."/>
        </authorList>
    </citation>
    <scope>NUCLEOTIDE SEQUENCE</scope>
    <source>
        <strain evidence="4">WCHA30</strain>
        <plasmid evidence="4">p1_010030</plasmid>
    </source>
</reference>
<dbReference type="InterPro" id="IPR052933">
    <property type="entry name" value="DNA_Protect_Modify"/>
</dbReference>
<dbReference type="GO" id="GO:0005524">
    <property type="term" value="F:ATP binding"/>
    <property type="evidence" value="ECO:0007669"/>
    <property type="project" value="InterPro"/>
</dbReference>
<dbReference type="InterPro" id="IPR001650">
    <property type="entry name" value="Helicase_C-like"/>
</dbReference>
<dbReference type="PANTHER" id="PTHR41313">
    <property type="entry name" value="ADENINE-SPECIFIC METHYLTRANSFERASE"/>
    <property type="match status" value="1"/>
</dbReference>
<keyword evidence="4" id="KW-0489">Methyltransferase</keyword>
<keyword evidence="2" id="KW-0067">ATP-binding</keyword>
<geneLocation type="plasmid" evidence="4 5">
    <name>p1_010030</name>
</geneLocation>
<dbReference type="RefSeq" id="WP_065994775.1">
    <property type="nucleotide sequence ID" value="NZ_CP029389.2"/>
</dbReference>
<dbReference type="SUPFAM" id="SSF53335">
    <property type="entry name" value="S-adenosyl-L-methionine-dependent methyltransferases"/>
    <property type="match status" value="1"/>
</dbReference>
<keyword evidence="2" id="KW-0547">Nucleotide-binding</keyword>
<dbReference type="InterPro" id="IPR003356">
    <property type="entry name" value="DNA_methylase_A-5"/>
</dbReference>
<evidence type="ECO:0000313" key="4">
    <source>
        <dbReference type="EMBL" id="AWL27157.1"/>
    </source>
</evidence>
<gene>
    <name evidence="4" type="ORF">DJ533_00290</name>
</gene>
<name>A0A2S2F881_9GAMM</name>
<evidence type="ECO:0000256" key="1">
    <source>
        <dbReference type="ARBA" id="ARBA00006594"/>
    </source>
</evidence>
<keyword evidence="2" id="KW-0378">Hydrolase</keyword>
<keyword evidence="2" id="KW-0347">Helicase</keyword>
<dbReference type="OrthoDB" id="9814088at2"/>
<accession>A0A2S2F881</accession>
<dbReference type="Proteomes" id="UP000245977">
    <property type="component" value="Plasmid p1_010030"/>
</dbReference>
<comment type="similarity">
    <text evidence="1">Belongs to the N(4)/N(6)-methyltransferase family.</text>
</comment>